<dbReference type="SUPFAM" id="SSF51197">
    <property type="entry name" value="Clavaminate synthase-like"/>
    <property type="match status" value="1"/>
</dbReference>
<organism evidence="2">
    <name type="scientific">marine metagenome</name>
    <dbReference type="NCBI Taxonomy" id="408172"/>
    <lineage>
        <taxon>unclassified sequences</taxon>
        <taxon>metagenomes</taxon>
        <taxon>ecological metagenomes</taxon>
    </lineage>
</organism>
<name>A0A383F7B5_9ZZZZ</name>
<sequence>VDITALRDIVMAQTEADWHASTWRQERFQVHKFTQTIELIFDRNLPKETPTKHKKYFSLGCDALLAPMIDQMSGRYSESGHLIRAILARLSPKGTINAHSDIGPMFANAHRIHLPIETNDKVVFMVGGEAMCMKPGEMWEINNLREHFVDNGGEQNRIHLIMDWAPLDITRRIAT</sequence>
<dbReference type="Pfam" id="PF05118">
    <property type="entry name" value="Asp_Arg_Hydrox"/>
    <property type="match status" value="1"/>
</dbReference>
<dbReference type="AlphaFoldDB" id="A0A383F7B5"/>
<accession>A0A383F7B5</accession>
<evidence type="ECO:0000259" key="1">
    <source>
        <dbReference type="Pfam" id="PF05118"/>
    </source>
</evidence>
<feature type="non-terminal residue" evidence="2">
    <location>
        <position position="1"/>
    </location>
</feature>
<dbReference type="InterPro" id="IPR027443">
    <property type="entry name" value="IPNS-like_sf"/>
</dbReference>
<feature type="domain" description="Aspartyl/asparaginy/proline hydroxylase" evidence="1">
    <location>
        <begin position="81"/>
        <end position="164"/>
    </location>
</feature>
<proteinExistence type="predicted"/>
<dbReference type="InterPro" id="IPR007803">
    <property type="entry name" value="Asp/Arg/Pro-Hydrxlase"/>
</dbReference>
<feature type="non-terminal residue" evidence="2">
    <location>
        <position position="175"/>
    </location>
</feature>
<dbReference type="Gene3D" id="2.60.120.330">
    <property type="entry name" value="B-lactam Antibiotic, Isopenicillin N Synthase, Chain"/>
    <property type="match status" value="1"/>
</dbReference>
<dbReference type="EMBL" id="UINC01232070">
    <property type="protein sequence ID" value="SVE64879.1"/>
    <property type="molecule type" value="Genomic_DNA"/>
</dbReference>
<reference evidence="2" key="1">
    <citation type="submission" date="2018-05" db="EMBL/GenBank/DDBJ databases">
        <authorList>
            <person name="Lanie J.A."/>
            <person name="Ng W.-L."/>
            <person name="Kazmierczak K.M."/>
            <person name="Andrzejewski T.M."/>
            <person name="Davidsen T.M."/>
            <person name="Wayne K.J."/>
            <person name="Tettelin H."/>
            <person name="Glass J.I."/>
            <person name="Rusch D."/>
            <person name="Podicherti R."/>
            <person name="Tsui H.-C.T."/>
            <person name="Winkler M.E."/>
        </authorList>
    </citation>
    <scope>NUCLEOTIDE SEQUENCE</scope>
</reference>
<evidence type="ECO:0000313" key="2">
    <source>
        <dbReference type="EMBL" id="SVE64879.1"/>
    </source>
</evidence>
<gene>
    <name evidence="2" type="ORF">METZ01_LOCUS517733</name>
</gene>
<protein>
    <recommendedName>
        <fullName evidence="1">Aspartyl/asparaginy/proline hydroxylase domain-containing protein</fullName>
    </recommendedName>
</protein>